<dbReference type="EMBL" id="MU267612">
    <property type="protein sequence ID" value="KAH7914561.1"/>
    <property type="molecule type" value="Genomic_DNA"/>
</dbReference>
<proteinExistence type="predicted"/>
<name>A0ACB8AMG4_9AGAM</name>
<protein>
    <submittedName>
        <fullName evidence="1">Peptidase M76 family-domain-containing protein</fullName>
    </submittedName>
</protein>
<evidence type="ECO:0000313" key="1">
    <source>
        <dbReference type="EMBL" id="KAH7914561.1"/>
    </source>
</evidence>
<sequence length="233" mass="26850">MYITCMDPASTPPLDPQESRAFNRWLRKAALVTGIGITPEERQRDNEEQRHRQCEKWKTEIMNYSQFYLIIMPRCPSIVFMLKHLRLSGCPVPPSNIVCAPCDLTRSGGFHPAGAIVLCQGHFGDKKHMEDTLTHELIHMYDHCKFNVDWHNLRHHACSEIRANSLSGDCRYMRELGRGFVSFSKQHQACVRRRAVLSVIANPNCPDKASAERAVNEVWESCFNDTRPFDEIY</sequence>
<comment type="caution">
    <text evidence="1">The sequence shown here is derived from an EMBL/GenBank/DDBJ whole genome shotgun (WGS) entry which is preliminary data.</text>
</comment>
<accession>A0ACB8AMG4</accession>
<organism evidence="1 2">
    <name type="scientific">Hygrophoropsis aurantiaca</name>
    <dbReference type="NCBI Taxonomy" id="72124"/>
    <lineage>
        <taxon>Eukaryota</taxon>
        <taxon>Fungi</taxon>
        <taxon>Dikarya</taxon>
        <taxon>Basidiomycota</taxon>
        <taxon>Agaricomycotina</taxon>
        <taxon>Agaricomycetes</taxon>
        <taxon>Agaricomycetidae</taxon>
        <taxon>Boletales</taxon>
        <taxon>Coniophorineae</taxon>
        <taxon>Hygrophoropsidaceae</taxon>
        <taxon>Hygrophoropsis</taxon>
    </lineage>
</organism>
<gene>
    <name evidence="1" type="ORF">BJ138DRAFT_1170543</name>
</gene>
<reference evidence="1" key="1">
    <citation type="journal article" date="2021" name="New Phytol.">
        <title>Evolutionary innovations through gain and loss of genes in the ectomycorrhizal Boletales.</title>
        <authorList>
            <person name="Wu G."/>
            <person name="Miyauchi S."/>
            <person name="Morin E."/>
            <person name="Kuo A."/>
            <person name="Drula E."/>
            <person name="Varga T."/>
            <person name="Kohler A."/>
            <person name="Feng B."/>
            <person name="Cao Y."/>
            <person name="Lipzen A."/>
            <person name="Daum C."/>
            <person name="Hundley H."/>
            <person name="Pangilinan J."/>
            <person name="Johnson J."/>
            <person name="Barry K."/>
            <person name="LaButti K."/>
            <person name="Ng V."/>
            <person name="Ahrendt S."/>
            <person name="Min B."/>
            <person name="Choi I.G."/>
            <person name="Park H."/>
            <person name="Plett J.M."/>
            <person name="Magnuson J."/>
            <person name="Spatafora J.W."/>
            <person name="Nagy L.G."/>
            <person name="Henrissat B."/>
            <person name="Grigoriev I.V."/>
            <person name="Yang Z.L."/>
            <person name="Xu J."/>
            <person name="Martin F.M."/>
        </authorList>
    </citation>
    <scope>NUCLEOTIDE SEQUENCE</scope>
    <source>
        <strain evidence="1">ATCC 28755</strain>
    </source>
</reference>
<keyword evidence="2" id="KW-1185">Reference proteome</keyword>
<evidence type="ECO:0000313" key="2">
    <source>
        <dbReference type="Proteomes" id="UP000790377"/>
    </source>
</evidence>
<dbReference type="Proteomes" id="UP000790377">
    <property type="component" value="Unassembled WGS sequence"/>
</dbReference>